<reference evidence="3" key="1">
    <citation type="journal article" date="2020" name="Stud. Mycol.">
        <title>101 Dothideomycetes genomes: a test case for predicting lifestyles and emergence of pathogens.</title>
        <authorList>
            <person name="Haridas S."/>
            <person name="Albert R."/>
            <person name="Binder M."/>
            <person name="Bloem J."/>
            <person name="Labutti K."/>
            <person name="Salamov A."/>
            <person name="Andreopoulos B."/>
            <person name="Baker S."/>
            <person name="Barry K."/>
            <person name="Bills G."/>
            <person name="Bluhm B."/>
            <person name="Cannon C."/>
            <person name="Castanera R."/>
            <person name="Culley D."/>
            <person name="Daum C."/>
            <person name="Ezra D."/>
            <person name="Gonzalez J."/>
            <person name="Henrissat B."/>
            <person name="Kuo A."/>
            <person name="Liang C."/>
            <person name="Lipzen A."/>
            <person name="Lutzoni F."/>
            <person name="Magnuson J."/>
            <person name="Mondo S."/>
            <person name="Nolan M."/>
            <person name="Ohm R."/>
            <person name="Pangilinan J."/>
            <person name="Park H.-J."/>
            <person name="Ramirez L."/>
            <person name="Alfaro M."/>
            <person name="Sun H."/>
            <person name="Tritt A."/>
            <person name="Yoshinaga Y."/>
            <person name="Zwiers L.-H."/>
            <person name="Turgeon B."/>
            <person name="Goodwin S."/>
            <person name="Spatafora J."/>
            <person name="Crous P."/>
            <person name="Grigoriev I."/>
        </authorList>
    </citation>
    <scope>NUCLEOTIDE SEQUENCE</scope>
    <source>
        <strain evidence="3">CBS 175.79</strain>
    </source>
</reference>
<dbReference type="AlphaFoldDB" id="A0A6A5XE04"/>
<dbReference type="Proteomes" id="UP000799778">
    <property type="component" value="Unassembled WGS sequence"/>
</dbReference>
<accession>A0A6A5XE04</accession>
<evidence type="ECO:0000313" key="4">
    <source>
        <dbReference type="Proteomes" id="UP000799778"/>
    </source>
</evidence>
<sequence>MNRPMIEELRRRLTDIGNDAKSSGVSLREIIPPDFLDHFPELARLQDTETKLRDTKYELEVSEGKLHDAKRMLEDNEHRERSFLEKFKEMSKSKSKTKEEGESTEDDTPLPTDVRVEKNRVKHYKKLYVCAQEYAGALESQIEVLKLDAEKEVQKVILDTKEANQRDRKADHRIIDGYAKDVNRLTEQNKELEKANQELQNATQNALKAKDEQLSALVVEIRELNRCSKEREKEDDNIEKAFDDLIERLGELNDDNVESINRQEDLSREHNHLRNAAVSEARVLNRYFSVALQAMSRLLEILGPMLPSGDAEPKDGPRKFLRFALQEDTEDKPMSHNLRHFLNLAVEQNAETSSISCSFPDILNLTTQASLDAITMYDHFDQEGINQGGLRKELTGMFLSAIKFQLNLEHFKDGLGGLSKELEHKPSMWCSFKKVSLVHLVGLVNKGPKSKSKRRRSCLWPSLS</sequence>
<gene>
    <name evidence="3" type="ORF">BU24DRAFT_472234</name>
</gene>
<protein>
    <submittedName>
        <fullName evidence="3">Uncharacterized protein</fullName>
    </submittedName>
</protein>
<feature type="coiled-coil region" evidence="1">
    <location>
        <begin position="175"/>
        <end position="212"/>
    </location>
</feature>
<proteinExistence type="predicted"/>
<organism evidence="3 4">
    <name type="scientific">Aaosphaeria arxii CBS 175.79</name>
    <dbReference type="NCBI Taxonomy" id="1450172"/>
    <lineage>
        <taxon>Eukaryota</taxon>
        <taxon>Fungi</taxon>
        <taxon>Dikarya</taxon>
        <taxon>Ascomycota</taxon>
        <taxon>Pezizomycotina</taxon>
        <taxon>Dothideomycetes</taxon>
        <taxon>Pleosporomycetidae</taxon>
        <taxon>Pleosporales</taxon>
        <taxon>Pleosporales incertae sedis</taxon>
        <taxon>Aaosphaeria</taxon>
    </lineage>
</organism>
<evidence type="ECO:0000256" key="2">
    <source>
        <dbReference type="SAM" id="MobiDB-lite"/>
    </source>
</evidence>
<keyword evidence="4" id="KW-1185">Reference proteome</keyword>
<evidence type="ECO:0000313" key="3">
    <source>
        <dbReference type="EMBL" id="KAF2011093.1"/>
    </source>
</evidence>
<keyword evidence="1" id="KW-0175">Coiled coil</keyword>
<dbReference type="GeneID" id="54290123"/>
<feature type="compositionally biased region" description="Basic and acidic residues" evidence="2">
    <location>
        <begin position="82"/>
        <end position="101"/>
    </location>
</feature>
<dbReference type="EMBL" id="ML978075">
    <property type="protein sequence ID" value="KAF2011093.1"/>
    <property type="molecule type" value="Genomic_DNA"/>
</dbReference>
<dbReference type="RefSeq" id="XP_033379432.1">
    <property type="nucleotide sequence ID" value="XM_033532726.1"/>
</dbReference>
<name>A0A6A5XE04_9PLEO</name>
<evidence type="ECO:0000256" key="1">
    <source>
        <dbReference type="SAM" id="Coils"/>
    </source>
</evidence>
<feature type="region of interest" description="Disordered" evidence="2">
    <location>
        <begin position="82"/>
        <end position="111"/>
    </location>
</feature>